<feature type="compositionally biased region" description="Basic and acidic residues" evidence="1">
    <location>
        <begin position="253"/>
        <end position="262"/>
    </location>
</feature>
<feature type="chain" id="PRO_5034115619" evidence="3">
    <location>
        <begin position="34"/>
        <end position="309"/>
    </location>
</feature>
<feature type="region of interest" description="Disordered" evidence="1">
    <location>
        <begin position="236"/>
        <end position="309"/>
    </location>
</feature>
<dbReference type="AlphaFoldDB" id="A0A8C5RMQ8"/>
<reference evidence="4" key="1">
    <citation type="submission" date="2025-08" db="UniProtKB">
        <authorList>
            <consortium name="Ensembl"/>
        </authorList>
    </citation>
    <scope>IDENTIFICATION</scope>
</reference>
<sequence>MSAAVRHRPCLPRVPPTPTVLLLLLLPPPGAWGLLANPGELCPRHLDCTLQRRKECPLGSHTCGPCLPQFVEDGEGRCVARKAAPEGRSSVVPNLEEEIDLVSDALSKQGRGPLPHGQEETPLPPGPHSKNGASKAESSQSGRRGWPDTSSHPPPTKLVHNPPVESTHISTNDALVLGLIVSCTAAGVAALVVATICWCRLQKEIQLAQKADYPANKLPQLPSYDKLSPGDQKLAQSAQMYHYQHQKQQMLSMEKHKEETKAPEPISSDEENEDGDFTVYECPGLAPTGEMEVKNPLFDDSTLPPKQHP</sequence>
<dbReference type="Proteomes" id="UP000694406">
    <property type="component" value="Unplaced"/>
</dbReference>
<gene>
    <name evidence="4" type="primary">NPDC1</name>
</gene>
<evidence type="ECO:0000256" key="3">
    <source>
        <dbReference type="SAM" id="SignalP"/>
    </source>
</evidence>
<feature type="region of interest" description="Disordered" evidence="1">
    <location>
        <begin position="107"/>
        <end position="165"/>
    </location>
</feature>
<evidence type="ECO:0000256" key="2">
    <source>
        <dbReference type="SAM" id="Phobius"/>
    </source>
</evidence>
<feature type="transmembrane region" description="Helical" evidence="2">
    <location>
        <begin position="174"/>
        <end position="199"/>
    </location>
</feature>
<keyword evidence="3" id="KW-0732">Signal</keyword>
<dbReference type="Pfam" id="PF06809">
    <property type="entry name" value="NPDC1"/>
    <property type="match status" value="1"/>
</dbReference>
<protein>
    <submittedName>
        <fullName evidence="4">Neural proliferation, differentiation and control 1</fullName>
    </submittedName>
</protein>
<evidence type="ECO:0000313" key="4">
    <source>
        <dbReference type="Ensembl" id="ENSLLTP00000003649.1"/>
    </source>
</evidence>
<feature type="signal peptide" evidence="3">
    <location>
        <begin position="1"/>
        <end position="33"/>
    </location>
</feature>
<proteinExistence type="predicted"/>
<keyword evidence="5" id="KW-1185">Reference proteome</keyword>
<reference evidence="4" key="2">
    <citation type="submission" date="2025-09" db="UniProtKB">
        <authorList>
            <consortium name="Ensembl"/>
        </authorList>
    </citation>
    <scope>IDENTIFICATION</scope>
</reference>
<name>A0A8C5RMQ8_LATLA</name>
<keyword evidence="2" id="KW-1133">Transmembrane helix</keyword>
<keyword evidence="2" id="KW-0472">Membrane</keyword>
<dbReference type="Ensembl" id="ENSLLTT00000003804.1">
    <property type="protein sequence ID" value="ENSLLTP00000003649.1"/>
    <property type="gene ID" value="ENSLLTG00000002741.1"/>
</dbReference>
<dbReference type="InterPro" id="IPR009635">
    <property type="entry name" value="NPDC1"/>
</dbReference>
<dbReference type="PANTHER" id="PTHR23352">
    <property type="entry name" value="NEURAL PROLIFERATION DIFFERENTIATION AND CONTROL PROTEIN-1 NPDC-1 PROTEIN"/>
    <property type="match status" value="1"/>
</dbReference>
<dbReference type="PANTHER" id="PTHR23352:SF2">
    <property type="entry name" value="NEURAL PROLIFERATION DIFFERENTIATION AND CONTROL PROTEIN 1"/>
    <property type="match status" value="1"/>
</dbReference>
<accession>A0A8C5RMQ8</accession>
<feature type="compositionally biased region" description="Low complexity" evidence="1">
    <location>
        <begin position="239"/>
        <end position="250"/>
    </location>
</feature>
<keyword evidence="2" id="KW-0812">Transmembrane</keyword>
<evidence type="ECO:0000313" key="5">
    <source>
        <dbReference type="Proteomes" id="UP000694406"/>
    </source>
</evidence>
<dbReference type="GeneTree" id="ENSGT00440000038604"/>
<organism evidence="4 5">
    <name type="scientific">Laticauda laticaudata</name>
    <name type="common">Blue-ringed sea krait</name>
    <name type="synonym">Blue-lipped sea krait</name>
    <dbReference type="NCBI Taxonomy" id="8630"/>
    <lineage>
        <taxon>Eukaryota</taxon>
        <taxon>Metazoa</taxon>
        <taxon>Chordata</taxon>
        <taxon>Craniata</taxon>
        <taxon>Vertebrata</taxon>
        <taxon>Euteleostomi</taxon>
        <taxon>Lepidosauria</taxon>
        <taxon>Squamata</taxon>
        <taxon>Bifurcata</taxon>
        <taxon>Unidentata</taxon>
        <taxon>Episquamata</taxon>
        <taxon>Toxicofera</taxon>
        <taxon>Serpentes</taxon>
        <taxon>Colubroidea</taxon>
        <taxon>Elapidae</taxon>
        <taxon>Laticaudinae</taxon>
        <taxon>Laticauda</taxon>
    </lineage>
</organism>
<evidence type="ECO:0000256" key="1">
    <source>
        <dbReference type="SAM" id="MobiDB-lite"/>
    </source>
</evidence>
<feature type="compositionally biased region" description="Acidic residues" evidence="1">
    <location>
        <begin position="267"/>
        <end position="276"/>
    </location>
</feature>
<dbReference type="GO" id="GO:0016020">
    <property type="term" value="C:membrane"/>
    <property type="evidence" value="ECO:0007669"/>
    <property type="project" value="InterPro"/>
</dbReference>